<protein>
    <submittedName>
        <fullName evidence="7">Glycosyl/glycerophosphatetransferase</fullName>
    </submittedName>
</protein>
<evidence type="ECO:0000256" key="5">
    <source>
        <dbReference type="ARBA" id="ARBA00022944"/>
    </source>
</evidence>
<dbReference type="EMBL" id="MK551184">
    <property type="protein sequence ID" value="QCH03205.1"/>
    <property type="molecule type" value="Genomic_DNA"/>
</dbReference>
<evidence type="ECO:0000256" key="6">
    <source>
        <dbReference type="ARBA" id="ARBA00023136"/>
    </source>
</evidence>
<dbReference type="InterPro" id="IPR043149">
    <property type="entry name" value="TagF_N"/>
</dbReference>
<dbReference type="Pfam" id="PF04464">
    <property type="entry name" value="Glyphos_transf"/>
    <property type="match status" value="1"/>
</dbReference>
<evidence type="ECO:0000256" key="4">
    <source>
        <dbReference type="ARBA" id="ARBA00022679"/>
    </source>
</evidence>
<dbReference type="GO" id="GO:0019350">
    <property type="term" value="P:teichoic acid biosynthetic process"/>
    <property type="evidence" value="ECO:0007669"/>
    <property type="project" value="UniProtKB-KW"/>
</dbReference>
<evidence type="ECO:0000313" key="7">
    <source>
        <dbReference type="EMBL" id="QCH03205.1"/>
    </source>
</evidence>
<dbReference type="Gene3D" id="3.40.50.11820">
    <property type="match status" value="1"/>
</dbReference>
<organism evidence="7">
    <name type="scientific">Plesiomonas shigelloides</name>
    <name type="common">Aeromonas shigelloides</name>
    <dbReference type="NCBI Taxonomy" id="703"/>
    <lineage>
        <taxon>Bacteria</taxon>
        <taxon>Pseudomonadati</taxon>
        <taxon>Pseudomonadota</taxon>
        <taxon>Gammaproteobacteria</taxon>
        <taxon>Enterobacterales</taxon>
        <taxon>Enterobacteriaceae</taxon>
        <taxon>Plesiomonas</taxon>
    </lineage>
</organism>
<gene>
    <name evidence="7" type="primary">tagB</name>
</gene>
<evidence type="ECO:0000256" key="3">
    <source>
        <dbReference type="ARBA" id="ARBA00022475"/>
    </source>
</evidence>
<reference evidence="7" key="1">
    <citation type="journal article" date="2019" name="Front. Microbiol.">
        <title>O-Antigen Gene Clusters of Plesiomonas shigelloides Serogroups and Its Application in Development of a Molecular Serotyping Scheme.</title>
        <authorList>
            <person name="Xi D."/>
            <person name="Wang X."/>
            <person name="Ning K."/>
            <person name="Liu Q."/>
            <person name="Jing F."/>
            <person name="Guo X."/>
            <person name="Cao B."/>
        </authorList>
    </citation>
    <scope>NUCLEOTIDE SEQUENCE</scope>
    <source>
        <strain evidence="7">O26H1a1c</strain>
    </source>
</reference>
<evidence type="ECO:0000256" key="1">
    <source>
        <dbReference type="ARBA" id="ARBA00004202"/>
    </source>
</evidence>
<dbReference type="InterPro" id="IPR007554">
    <property type="entry name" value="Glycerophosphate_synth"/>
</dbReference>
<proteinExistence type="inferred from homology"/>
<dbReference type="Gene3D" id="3.40.50.12580">
    <property type="match status" value="1"/>
</dbReference>
<dbReference type="InterPro" id="IPR043148">
    <property type="entry name" value="TagF_C"/>
</dbReference>
<keyword evidence="6" id="KW-0472">Membrane</keyword>
<comment type="subcellular location">
    <subcellularLocation>
        <location evidence="1">Cell membrane</location>
        <topology evidence="1">Peripheral membrane protein</topology>
    </subcellularLocation>
</comment>
<dbReference type="InterPro" id="IPR051612">
    <property type="entry name" value="Teichoic_Acid_Biosynth"/>
</dbReference>
<sequence>MVILKKISIIFQWFPYLLSFLIPKNNKVWIFGAWGGKGFSDNSKFLFLHVLKNKNDIKAYWIVKDDALFKELINLNLPVLKATSLKGLWYQARAGVLFYSHSVQWDFFAPIINFRVKRIQLWHGLPIKKIGYDSSVEQAQRRSFKRLVTYLFFPFLYDRHDLVISCSDYHKDIFTSAFDVDANDVVVTGYPRYDFLFGQVNNSVKNKKIINSCNILYIPTFRGDVGSDFRVFKESGMDYSRMSDFLSENNAYFWIKLHPVQKLSSDDSEMLKKHPRIKLLEPTADVMESLIQCDIAVIDYSSIYFDLLFQEKPFIMAPFDLDSYMKNDRELYFDYASLSPRPIARSWSSVYEHLSLFMNGDNFINSTYLEKQKQFHKYIDNQSSKRVVDLVLSKFNII</sequence>
<dbReference type="PANTHER" id="PTHR37316">
    <property type="entry name" value="TEICHOIC ACID GLYCEROL-PHOSPHATE PRIMASE"/>
    <property type="match status" value="1"/>
</dbReference>
<dbReference type="PANTHER" id="PTHR37316:SF3">
    <property type="entry name" value="TEICHOIC ACID GLYCEROL-PHOSPHATE TRANSFERASE"/>
    <property type="match status" value="1"/>
</dbReference>
<name>A0A6I1EYG6_PLESH</name>
<dbReference type="GO" id="GO:0047355">
    <property type="term" value="F:CDP-glycerol glycerophosphotransferase activity"/>
    <property type="evidence" value="ECO:0007669"/>
    <property type="project" value="InterPro"/>
</dbReference>
<dbReference type="AlphaFoldDB" id="A0A6I1EYG6"/>
<dbReference type="RefSeq" id="WP_152138292.1">
    <property type="nucleotide sequence ID" value="NZ_WEJX01000061.1"/>
</dbReference>
<comment type="similarity">
    <text evidence="2">Belongs to the CDP-glycerol glycerophosphotransferase family.</text>
</comment>
<keyword evidence="4 7" id="KW-0808">Transferase</keyword>
<accession>A0A6I1EYG6</accession>
<dbReference type="GO" id="GO:0005886">
    <property type="term" value="C:plasma membrane"/>
    <property type="evidence" value="ECO:0007669"/>
    <property type="project" value="UniProtKB-SubCell"/>
</dbReference>
<keyword evidence="5" id="KW-0777">Teichoic acid biosynthesis</keyword>
<dbReference type="SUPFAM" id="SSF53756">
    <property type="entry name" value="UDP-Glycosyltransferase/glycogen phosphorylase"/>
    <property type="match status" value="1"/>
</dbReference>
<evidence type="ECO:0000256" key="2">
    <source>
        <dbReference type="ARBA" id="ARBA00010488"/>
    </source>
</evidence>
<keyword evidence="3" id="KW-1003">Cell membrane</keyword>